<feature type="region of interest" description="Disordered" evidence="7">
    <location>
        <begin position="1"/>
        <end position="38"/>
    </location>
</feature>
<evidence type="ECO:0000256" key="3">
    <source>
        <dbReference type="ARBA" id="ARBA00022741"/>
    </source>
</evidence>
<sequence>MGNVATRKRPGCHHTARSDENEEEEDGPARKRLRIAENHTENEYQKLAFKSRLQKLKNCRPHLKRRTYKVEEADPRPPLPRFIVDDYDNYEKPETANRKEFAIPWFEHLFLPEFPTRSVINEKSFILERQLGRGSFGVVYCASAIHDSERKFAIKMQEKREIISKRAVLQVKREASIQRLLPAHPFIARTYSTWQTRTHLYSLLQYPTGSTEATHHANLKFIDYSTPIGCSREFANLMDRMLAVSQTHRLCSFTVLHAHPFFRSINFSKLEQKDYTPASEIGNAEYDTYQQNDETLDDALFKENYDFDRFDYFNDRF</sequence>
<dbReference type="SMART" id="SM00220">
    <property type="entry name" value="S_TKc"/>
    <property type="match status" value="1"/>
</dbReference>
<feature type="domain" description="Protein kinase" evidence="8">
    <location>
        <begin position="125"/>
        <end position="317"/>
    </location>
</feature>
<dbReference type="Pfam" id="PF00069">
    <property type="entry name" value="Pkinase"/>
    <property type="match status" value="1"/>
</dbReference>
<evidence type="ECO:0000256" key="7">
    <source>
        <dbReference type="SAM" id="MobiDB-lite"/>
    </source>
</evidence>
<feature type="binding site" evidence="6">
    <location>
        <position position="155"/>
    </location>
    <ligand>
        <name>ATP</name>
        <dbReference type="ChEBI" id="CHEBI:30616"/>
    </ligand>
</feature>
<dbReference type="SUPFAM" id="SSF56112">
    <property type="entry name" value="Protein kinase-like (PK-like)"/>
    <property type="match status" value="2"/>
</dbReference>
<organism evidence="9 10">
    <name type="scientific">Caenorhabditis briggsae</name>
    <dbReference type="NCBI Taxonomy" id="6238"/>
    <lineage>
        <taxon>Eukaryota</taxon>
        <taxon>Metazoa</taxon>
        <taxon>Ecdysozoa</taxon>
        <taxon>Nematoda</taxon>
        <taxon>Chromadorea</taxon>
        <taxon>Rhabditida</taxon>
        <taxon>Rhabditina</taxon>
        <taxon>Rhabditomorpha</taxon>
        <taxon>Rhabditoidea</taxon>
        <taxon>Rhabditidae</taxon>
        <taxon>Peloderinae</taxon>
        <taxon>Caenorhabditis</taxon>
    </lineage>
</organism>
<evidence type="ECO:0000256" key="6">
    <source>
        <dbReference type="PROSITE-ProRule" id="PRU10141"/>
    </source>
</evidence>
<evidence type="ECO:0000259" key="8">
    <source>
        <dbReference type="PROSITE" id="PS50011"/>
    </source>
</evidence>
<accession>A0AAE9DBZ8</accession>
<evidence type="ECO:0000256" key="4">
    <source>
        <dbReference type="ARBA" id="ARBA00022777"/>
    </source>
</evidence>
<evidence type="ECO:0000256" key="1">
    <source>
        <dbReference type="ARBA" id="ARBA00022527"/>
    </source>
</evidence>
<evidence type="ECO:0000313" key="9">
    <source>
        <dbReference type="EMBL" id="ULU00998.1"/>
    </source>
</evidence>
<name>A0AAE9DBZ8_CAEBR</name>
<dbReference type="PANTHER" id="PTHR24355:SF1">
    <property type="entry name" value="RIBOSOMAL PROTEIN S6 KINASE-RELATED PROTEIN"/>
    <property type="match status" value="1"/>
</dbReference>
<keyword evidence="2" id="KW-0808">Transferase</keyword>
<keyword evidence="1" id="KW-0723">Serine/threonine-protein kinase</keyword>
<dbReference type="GO" id="GO:0004674">
    <property type="term" value="F:protein serine/threonine kinase activity"/>
    <property type="evidence" value="ECO:0007669"/>
    <property type="project" value="UniProtKB-KW"/>
</dbReference>
<reference evidence="9 10" key="1">
    <citation type="submission" date="2022-05" db="EMBL/GenBank/DDBJ databases">
        <title>Chromosome-level reference genomes for two strains of Caenorhabditis briggsae: an improved platform for comparative genomics.</title>
        <authorList>
            <person name="Stevens L."/>
            <person name="Andersen E.C."/>
        </authorList>
    </citation>
    <scope>NUCLEOTIDE SEQUENCE [LARGE SCALE GENOMIC DNA]</scope>
    <source>
        <strain evidence="9">QX1410_ONT</strain>
        <tissue evidence="9">Whole-organism</tissue>
    </source>
</reference>
<keyword evidence="3 6" id="KW-0547">Nucleotide-binding</keyword>
<dbReference type="PROSITE" id="PS00107">
    <property type="entry name" value="PROTEIN_KINASE_ATP"/>
    <property type="match status" value="1"/>
</dbReference>
<dbReference type="PROSITE" id="PS50011">
    <property type="entry name" value="PROTEIN_KINASE_DOM"/>
    <property type="match status" value="1"/>
</dbReference>
<dbReference type="AlphaFoldDB" id="A0AAE9DBZ8"/>
<dbReference type="InterPro" id="IPR017441">
    <property type="entry name" value="Protein_kinase_ATP_BS"/>
</dbReference>
<dbReference type="Proteomes" id="UP000827892">
    <property type="component" value="Chromosome III"/>
</dbReference>
<evidence type="ECO:0000256" key="2">
    <source>
        <dbReference type="ARBA" id="ARBA00022679"/>
    </source>
</evidence>
<evidence type="ECO:0000313" key="10">
    <source>
        <dbReference type="Proteomes" id="UP000827892"/>
    </source>
</evidence>
<dbReference type="Gene3D" id="3.30.200.20">
    <property type="entry name" value="Phosphorylase Kinase, domain 1"/>
    <property type="match status" value="1"/>
</dbReference>
<gene>
    <name evidence="9" type="ORF">L3Y34_001416</name>
</gene>
<evidence type="ECO:0000256" key="5">
    <source>
        <dbReference type="ARBA" id="ARBA00022840"/>
    </source>
</evidence>
<keyword evidence="5 6" id="KW-0067">ATP-binding</keyword>
<dbReference type="GO" id="GO:0005524">
    <property type="term" value="F:ATP binding"/>
    <property type="evidence" value="ECO:0007669"/>
    <property type="project" value="UniProtKB-UniRule"/>
</dbReference>
<dbReference type="InterPro" id="IPR000719">
    <property type="entry name" value="Prot_kinase_dom"/>
</dbReference>
<feature type="compositionally biased region" description="Basic residues" evidence="7">
    <location>
        <begin position="1"/>
        <end position="15"/>
    </location>
</feature>
<proteinExistence type="predicted"/>
<dbReference type="InterPro" id="IPR011009">
    <property type="entry name" value="Kinase-like_dom_sf"/>
</dbReference>
<keyword evidence="4" id="KW-0418">Kinase</keyword>
<dbReference type="PANTHER" id="PTHR24355">
    <property type="entry name" value="G PROTEIN-COUPLED RECEPTOR KINASE/RIBOSOMAL PROTEIN S6 KINASE"/>
    <property type="match status" value="1"/>
</dbReference>
<dbReference type="EMBL" id="CP090893">
    <property type="protein sequence ID" value="ULU00998.1"/>
    <property type="molecule type" value="Genomic_DNA"/>
</dbReference>
<protein>
    <recommendedName>
        <fullName evidence="8">Protein kinase domain-containing protein</fullName>
    </recommendedName>
</protein>